<dbReference type="AlphaFoldDB" id="A0A5A5S1K9"/>
<comment type="caution">
    <text evidence="1">The sequence shown here is derived from an EMBL/GenBank/DDBJ whole genome shotgun (WGS) entry which is preliminary data.</text>
</comment>
<name>A0A5A5S1K9_MICAE</name>
<dbReference type="Proteomes" id="UP000324689">
    <property type="component" value="Unassembled WGS sequence"/>
</dbReference>
<proteinExistence type="predicted"/>
<gene>
    <name evidence="1" type="ORF">MiTs_03213</name>
</gene>
<evidence type="ECO:0000313" key="1">
    <source>
        <dbReference type="EMBL" id="GCA81198.1"/>
    </source>
</evidence>
<reference evidence="1 2" key="1">
    <citation type="submission" date="2018-09" db="EMBL/GenBank/DDBJ databases">
        <title>Evolutionary history of phycoerythrin pigmentation in the water bloom-forming cyanobacterium Microcystis aeruginosa.</title>
        <authorList>
            <person name="Tanabe Y."/>
            <person name="Tanabe Y."/>
            <person name="Yamaguchi H."/>
        </authorList>
    </citation>
    <scope>NUCLEOTIDE SEQUENCE [LARGE SCALE GENOMIC DNA]</scope>
    <source>
        <strain evidence="1 2">NIES-2521</strain>
    </source>
</reference>
<organism evidence="1 2">
    <name type="scientific">Microcystis aeruginosa NIES-2521</name>
    <dbReference type="NCBI Taxonomy" id="2303983"/>
    <lineage>
        <taxon>Bacteria</taxon>
        <taxon>Bacillati</taxon>
        <taxon>Cyanobacteriota</taxon>
        <taxon>Cyanophyceae</taxon>
        <taxon>Oscillatoriophycideae</taxon>
        <taxon>Chroococcales</taxon>
        <taxon>Microcystaceae</taxon>
        <taxon>Microcystis</taxon>
    </lineage>
</organism>
<accession>A0A5A5S1K9</accession>
<dbReference type="EMBL" id="BHVQ01000047">
    <property type="protein sequence ID" value="GCA81198.1"/>
    <property type="molecule type" value="Genomic_DNA"/>
</dbReference>
<evidence type="ECO:0000313" key="2">
    <source>
        <dbReference type="Proteomes" id="UP000324689"/>
    </source>
</evidence>
<protein>
    <submittedName>
        <fullName evidence="1">Uncharacterized protein</fullName>
    </submittedName>
</protein>
<sequence>MLCVISLTYIVAINLCLLCVWSGSIPQTPERISFSVRCLQAAADIYVIIVGISANVRCTDNINLCCQSSQRNLVYSMVTIDNYLDQIENKSEKNF</sequence>